<dbReference type="EMBL" id="CM055731">
    <property type="protein sequence ID" value="KAJ8012701.1"/>
    <property type="molecule type" value="Genomic_DNA"/>
</dbReference>
<evidence type="ECO:0000313" key="2">
    <source>
        <dbReference type="Proteomes" id="UP001157502"/>
    </source>
</evidence>
<evidence type="ECO:0000313" key="1">
    <source>
        <dbReference type="EMBL" id="KAJ8012701.1"/>
    </source>
</evidence>
<comment type="caution">
    <text evidence="1">The sequence shown here is derived from an EMBL/GenBank/DDBJ whole genome shotgun (WGS) entry which is preliminary data.</text>
</comment>
<dbReference type="Proteomes" id="UP001157502">
    <property type="component" value="Chromosome 4"/>
</dbReference>
<protein>
    <submittedName>
        <fullName evidence="1">Uncharacterized protein</fullName>
    </submittedName>
</protein>
<accession>A0ACC2H9P4</accession>
<reference evidence="1" key="1">
    <citation type="submission" date="2021-05" db="EMBL/GenBank/DDBJ databases">
        <authorList>
            <person name="Pan Q."/>
            <person name="Jouanno E."/>
            <person name="Zahm M."/>
            <person name="Klopp C."/>
            <person name="Cabau C."/>
            <person name="Louis A."/>
            <person name="Berthelot C."/>
            <person name="Parey E."/>
            <person name="Roest Crollius H."/>
            <person name="Montfort J."/>
            <person name="Robinson-Rechavi M."/>
            <person name="Bouchez O."/>
            <person name="Lampietro C."/>
            <person name="Lopez Roques C."/>
            <person name="Donnadieu C."/>
            <person name="Postlethwait J."/>
            <person name="Bobe J."/>
            <person name="Dillon D."/>
            <person name="Chandos A."/>
            <person name="von Hippel F."/>
            <person name="Guiguen Y."/>
        </authorList>
    </citation>
    <scope>NUCLEOTIDE SEQUENCE</scope>
    <source>
        <strain evidence="1">YG-Jan2019</strain>
    </source>
</reference>
<organism evidence="1 2">
    <name type="scientific">Dallia pectoralis</name>
    <name type="common">Alaska blackfish</name>
    <dbReference type="NCBI Taxonomy" id="75939"/>
    <lineage>
        <taxon>Eukaryota</taxon>
        <taxon>Metazoa</taxon>
        <taxon>Chordata</taxon>
        <taxon>Craniata</taxon>
        <taxon>Vertebrata</taxon>
        <taxon>Euteleostomi</taxon>
        <taxon>Actinopterygii</taxon>
        <taxon>Neopterygii</taxon>
        <taxon>Teleostei</taxon>
        <taxon>Protacanthopterygii</taxon>
        <taxon>Esociformes</taxon>
        <taxon>Umbridae</taxon>
        <taxon>Dallia</taxon>
    </lineage>
</organism>
<keyword evidence="2" id="KW-1185">Reference proteome</keyword>
<sequence>MDKRLIQIIGFMTSTLGWLFVLCTTVMDYWRVLQLGTQGGSAIIKVAWYWSTLWKDCYSDSTAVSSCRDFPLVSTVTSFIQRTKALLFCGLSLGFLGALFCFVGMECTYIGGGEKSKDKILFAGSLFHFVGGVSDIAAYCLYINKVARMTFATTSFGVKQVVNDYGGPGAQPNMAPLSERRTVNTGYYRHPRQDVSNAPGRSSNSRLTRISQVTPENLPDRDAFV</sequence>
<proteinExistence type="predicted"/>
<gene>
    <name evidence="1" type="ORF">DPEC_G00045620</name>
</gene>
<name>A0ACC2H9P4_DALPE</name>